<reference evidence="2" key="1">
    <citation type="submission" date="2016-10" db="EMBL/GenBank/DDBJ databases">
        <authorList>
            <person name="Varghese N."/>
            <person name="Submissions S."/>
        </authorList>
    </citation>
    <scope>NUCLEOTIDE SEQUENCE [LARGE SCALE GENOMIC DNA]</scope>
    <source>
        <strain evidence="2">UNC267MFSha1.1M11</strain>
    </source>
</reference>
<dbReference type="EMBL" id="FMUB01000004">
    <property type="protein sequence ID" value="SCX15277.1"/>
    <property type="molecule type" value="Genomic_DNA"/>
</dbReference>
<evidence type="ECO:0000313" key="2">
    <source>
        <dbReference type="Proteomes" id="UP000199707"/>
    </source>
</evidence>
<dbReference type="AlphaFoldDB" id="A0A1G4W1L0"/>
<dbReference type="Proteomes" id="UP000199707">
    <property type="component" value="Unassembled WGS sequence"/>
</dbReference>
<evidence type="ECO:0000313" key="1">
    <source>
        <dbReference type="EMBL" id="SCX15277.1"/>
    </source>
</evidence>
<protein>
    <submittedName>
        <fullName evidence="1">Uncharacterized protein</fullName>
    </submittedName>
</protein>
<organism evidence="1 2">
    <name type="scientific">Mycolicibacterium fluoranthenivorans</name>
    <dbReference type="NCBI Taxonomy" id="258505"/>
    <lineage>
        <taxon>Bacteria</taxon>
        <taxon>Bacillati</taxon>
        <taxon>Actinomycetota</taxon>
        <taxon>Actinomycetes</taxon>
        <taxon>Mycobacteriales</taxon>
        <taxon>Mycobacteriaceae</taxon>
        <taxon>Mycolicibacterium</taxon>
    </lineage>
</organism>
<proteinExistence type="predicted"/>
<dbReference type="RefSeq" id="WP_090356397.1">
    <property type="nucleotide sequence ID" value="NZ_FMUB01000004.1"/>
</dbReference>
<dbReference type="STRING" id="1502745.SAMN02799620_02028"/>
<sequence length="98" mass="10757">MTQPQYGQKLVSATDVRGGDRIFRKTKEGVELMMLVDDLGFKTTQTEHTLSYTGLATRLNPSRVGGRMSGTDIGVQTWTIPANGKVTKVVPIAEAEFR</sequence>
<gene>
    <name evidence="1" type="ORF">SAMN02799620_02028</name>
</gene>
<accession>A0A1G4W1L0</accession>
<name>A0A1G4W1L0_9MYCO</name>